<dbReference type="EMBL" id="LYCR01000073">
    <property type="protein sequence ID" value="OGM43286.1"/>
    <property type="molecule type" value="Genomic_DNA"/>
</dbReference>
<name>A0A1F7ZUZ6_9EURO</name>
<keyword evidence="4" id="KW-1185">Reference proteome</keyword>
<dbReference type="OrthoDB" id="2331100at2759"/>
<proteinExistence type="predicted"/>
<dbReference type="Proteomes" id="UP000179179">
    <property type="component" value="Unassembled WGS sequence"/>
</dbReference>
<feature type="region of interest" description="Disordered" evidence="1">
    <location>
        <begin position="91"/>
        <end position="121"/>
    </location>
</feature>
<dbReference type="CDD" id="cd12087">
    <property type="entry name" value="TM_EGFR-like"/>
    <property type="match status" value="1"/>
</dbReference>
<feature type="compositionally biased region" description="Low complexity" evidence="1">
    <location>
        <begin position="91"/>
        <end position="105"/>
    </location>
</feature>
<organism evidence="3 4">
    <name type="scientific">Aspergillus bombycis</name>
    <dbReference type="NCBI Taxonomy" id="109264"/>
    <lineage>
        <taxon>Eukaryota</taxon>
        <taxon>Fungi</taxon>
        <taxon>Dikarya</taxon>
        <taxon>Ascomycota</taxon>
        <taxon>Pezizomycotina</taxon>
        <taxon>Eurotiomycetes</taxon>
        <taxon>Eurotiomycetidae</taxon>
        <taxon>Eurotiales</taxon>
        <taxon>Aspergillaceae</taxon>
        <taxon>Aspergillus</taxon>
    </lineage>
</organism>
<keyword evidence="2" id="KW-0812">Transmembrane</keyword>
<dbReference type="GeneID" id="34452052"/>
<evidence type="ECO:0000256" key="2">
    <source>
        <dbReference type="SAM" id="Phobius"/>
    </source>
</evidence>
<feature type="region of interest" description="Disordered" evidence="1">
    <location>
        <begin position="333"/>
        <end position="372"/>
    </location>
</feature>
<feature type="region of interest" description="Disordered" evidence="1">
    <location>
        <begin position="217"/>
        <end position="242"/>
    </location>
</feature>
<keyword evidence="2" id="KW-1133">Transmembrane helix</keyword>
<gene>
    <name evidence="3" type="ORF">ABOM_008662</name>
</gene>
<feature type="region of interest" description="Disordered" evidence="1">
    <location>
        <begin position="296"/>
        <end position="319"/>
    </location>
</feature>
<dbReference type="InterPro" id="IPR008972">
    <property type="entry name" value="Cupredoxin"/>
</dbReference>
<feature type="transmembrane region" description="Helical" evidence="2">
    <location>
        <begin position="246"/>
        <end position="268"/>
    </location>
</feature>
<dbReference type="PANTHER" id="PTHR34883">
    <property type="entry name" value="SERINE-RICH PROTEIN, PUTATIVE-RELATED-RELATED"/>
    <property type="match status" value="1"/>
</dbReference>
<evidence type="ECO:0000313" key="4">
    <source>
        <dbReference type="Proteomes" id="UP000179179"/>
    </source>
</evidence>
<dbReference type="STRING" id="109264.A0A1F7ZUZ6"/>
<reference evidence="3 4" key="1">
    <citation type="journal article" date="2016" name="Genome Biol. Evol.">
        <title>Draft genome sequence of an aflatoxigenic Aspergillus species, A. bombycis.</title>
        <authorList>
            <person name="Moore G.G."/>
            <person name="Mack B.M."/>
            <person name="Beltz S.B."/>
            <person name="Gilbert M.K."/>
        </authorList>
    </citation>
    <scope>NUCLEOTIDE SEQUENCE [LARGE SCALE GENOMIC DNA]</scope>
    <source>
        <strain evidence="4">NRRL 26010</strain>
    </source>
</reference>
<evidence type="ECO:0000313" key="3">
    <source>
        <dbReference type="EMBL" id="OGM43286.1"/>
    </source>
</evidence>
<dbReference type="AlphaFoldDB" id="A0A1F7ZUZ6"/>
<dbReference type="PANTHER" id="PTHR34883:SF8">
    <property type="entry name" value="EXTRACELLULAR SERINE-RICH PROTEIN (AFU_ORTHOLOGUE AFUA_6G00670)"/>
    <property type="match status" value="1"/>
</dbReference>
<protein>
    <submittedName>
        <fullName evidence="3">Extracellular serine-rich protein</fullName>
    </submittedName>
</protein>
<feature type="compositionally biased region" description="Low complexity" evidence="1">
    <location>
        <begin position="224"/>
        <end position="242"/>
    </location>
</feature>
<dbReference type="InterPro" id="IPR052953">
    <property type="entry name" value="Ser-rich/MCO-related"/>
</dbReference>
<keyword evidence="2" id="KW-0472">Membrane</keyword>
<dbReference type="SUPFAM" id="SSF49503">
    <property type="entry name" value="Cupredoxins"/>
    <property type="match status" value="1"/>
</dbReference>
<dbReference type="RefSeq" id="XP_022387003.1">
    <property type="nucleotide sequence ID" value="XM_022535791.1"/>
</dbReference>
<evidence type="ECO:0000256" key="1">
    <source>
        <dbReference type="SAM" id="MobiDB-lite"/>
    </source>
</evidence>
<sequence length="372" mass="40545">MAGIAATLHPRRKLPPFVGPPTLQGLSSSHCLAGSFSLLPYRLLCQLERMKPSPFHPQMPKMSLIHRMTWLLITIASLQLGVSAQTTTTEASATATQTSSKGAATHTIQVGPRSDPHQYVPSSVNASVGDVIVFEFYPRNHSVVRADYDAPCVPAQSSGPVFYSGHFNKFNEEDGQMIGPPPTWSLVVNDTKTANMTWEHQNKKAINYPYQLEPWEHIPAEGESPNPSATSTPSPSSSGSHLSGGAIAGIVVGAVAFIGLLVAFFFVMGRNQVYKKWMTSQDGTTERTARWALFNSHGERKSDFDSTQPPGDQATYMPSPDLANRTYVSGQGQYGWDQSMFQPMPQSPPPRNVPPTELEAPDSAVQYRADGR</sequence>
<comment type="caution">
    <text evidence="3">The sequence shown here is derived from an EMBL/GenBank/DDBJ whole genome shotgun (WGS) entry which is preliminary data.</text>
</comment>
<accession>A0A1F7ZUZ6</accession>